<dbReference type="RefSeq" id="WP_134451492.1">
    <property type="nucleotide sequence ID" value="NZ_SOFY01000056.1"/>
</dbReference>
<reference evidence="2 3" key="1">
    <citation type="submission" date="2019-03" db="EMBL/GenBank/DDBJ databases">
        <title>Genomics of glacier-inhabiting Cryobacterium strains.</title>
        <authorList>
            <person name="Liu Q."/>
            <person name="Xin Y.-H."/>
        </authorList>
    </citation>
    <scope>NUCLEOTIDE SEQUENCE [LARGE SCALE GENOMIC DNA]</scope>
    <source>
        <strain evidence="3">TMT1-22</strain>
    </source>
</reference>
<dbReference type="Gene3D" id="3.90.190.10">
    <property type="entry name" value="Protein tyrosine phosphatase superfamily"/>
    <property type="match status" value="1"/>
</dbReference>
<dbReference type="EMBL" id="SOFY01000056">
    <property type="protein sequence ID" value="TFC45902.1"/>
    <property type="molecule type" value="Genomic_DNA"/>
</dbReference>
<evidence type="ECO:0000259" key="1">
    <source>
        <dbReference type="PROSITE" id="PS50056"/>
    </source>
</evidence>
<evidence type="ECO:0000313" key="3">
    <source>
        <dbReference type="Proteomes" id="UP000297403"/>
    </source>
</evidence>
<comment type="caution">
    <text evidence="2">The sequence shown here is derived from an EMBL/GenBank/DDBJ whole genome shotgun (WGS) entry which is preliminary data.</text>
</comment>
<dbReference type="InterPro" id="IPR029021">
    <property type="entry name" value="Prot-tyrosine_phosphatase-like"/>
</dbReference>
<dbReference type="InterPro" id="IPR026893">
    <property type="entry name" value="Tyr/Ser_Pase_IphP-type"/>
</dbReference>
<organism evidence="2 3">
    <name type="scientific">Cryobacterium shii</name>
    <dbReference type="NCBI Taxonomy" id="1259235"/>
    <lineage>
        <taxon>Bacteria</taxon>
        <taxon>Bacillati</taxon>
        <taxon>Actinomycetota</taxon>
        <taxon>Actinomycetes</taxon>
        <taxon>Micrococcales</taxon>
        <taxon>Microbacteriaceae</taxon>
        <taxon>Cryobacterium</taxon>
    </lineage>
</organism>
<protein>
    <submittedName>
        <fullName evidence="2">Tyrosine-protein phosphatase</fullName>
    </submittedName>
</protein>
<gene>
    <name evidence="2" type="ORF">E3O49_10330</name>
</gene>
<evidence type="ECO:0000313" key="2">
    <source>
        <dbReference type="EMBL" id="TFC45902.1"/>
    </source>
</evidence>
<name>A0AAQ2C5W5_9MICO</name>
<proteinExistence type="predicted"/>
<keyword evidence="3" id="KW-1185">Reference proteome</keyword>
<sequence>MVNEAEHEGRALRVEGLVNARDLGGLPRQNGALTPRNVFFRSENVDWVTPAGWGQVHEAGIRTIVDLRQAGERARDTQPWTEWLTTLPVDLDGLDDAVFWKDFWSNGLSGTALYFLPHLEAMPERSVAVLSALASAPEGGVLFHCMGGRDRSGLIAMLLLAAIDTEPDAIVDDYLETVRLADLRAATSNRNNAEPEIEALCQTYGTTTEGAFRSALLGLDLVALLESPGLNEANRAAARVGEATCNRVPKMTH</sequence>
<dbReference type="SUPFAM" id="SSF52799">
    <property type="entry name" value="(Phosphotyrosine protein) phosphatases II"/>
    <property type="match status" value="1"/>
</dbReference>
<dbReference type="AlphaFoldDB" id="A0AAQ2C5W5"/>
<feature type="domain" description="Tyrosine specific protein phosphatases" evidence="1">
    <location>
        <begin position="113"/>
        <end position="179"/>
    </location>
</feature>
<accession>A0AAQ2C5W5</accession>
<dbReference type="GO" id="GO:0004721">
    <property type="term" value="F:phosphoprotein phosphatase activity"/>
    <property type="evidence" value="ECO:0007669"/>
    <property type="project" value="InterPro"/>
</dbReference>
<dbReference type="Proteomes" id="UP000297403">
    <property type="component" value="Unassembled WGS sequence"/>
</dbReference>
<dbReference type="PROSITE" id="PS00383">
    <property type="entry name" value="TYR_PHOSPHATASE_1"/>
    <property type="match status" value="1"/>
</dbReference>
<dbReference type="Pfam" id="PF13350">
    <property type="entry name" value="Y_phosphatase3"/>
    <property type="match status" value="1"/>
</dbReference>
<dbReference type="InterPro" id="IPR000387">
    <property type="entry name" value="Tyr_Pase_dom"/>
</dbReference>
<dbReference type="InterPro" id="IPR016130">
    <property type="entry name" value="Tyr_Pase_AS"/>
</dbReference>
<dbReference type="PROSITE" id="PS50056">
    <property type="entry name" value="TYR_PHOSPHATASE_2"/>
    <property type="match status" value="1"/>
</dbReference>